<feature type="transmembrane region" description="Helical" evidence="1">
    <location>
        <begin position="12"/>
        <end position="36"/>
    </location>
</feature>
<dbReference type="AlphaFoldDB" id="A0A0S2IAZ6"/>
<evidence type="ECO:0000256" key="1">
    <source>
        <dbReference type="SAM" id="Phobius"/>
    </source>
</evidence>
<dbReference type="EMBL" id="KT809336">
    <property type="protein sequence ID" value="ALO20825.1"/>
    <property type="molecule type" value="Genomic_DNA"/>
</dbReference>
<sequence>MSQLDISISFSHLISLLFVFYLFIYYVTYLLIYYWYNLKFRFLKDKALDVNMENFDNSVLLKKILKL</sequence>
<evidence type="ECO:0000313" key="2">
    <source>
        <dbReference type="EMBL" id="ALO20825.1"/>
    </source>
</evidence>
<name>A0A0S2IAZ6_9CNID</name>
<accession>A0A0S2IAZ6</accession>
<keyword evidence="1" id="KW-0812">Transmembrane</keyword>
<gene>
    <name evidence="2" type="primary">atp8</name>
</gene>
<proteinExistence type="predicted"/>
<keyword evidence="1" id="KW-1133">Transmembrane helix</keyword>
<reference evidence="2" key="1">
    <citation type="submission" date="2015-09" db="EMBL/GenBank/DDBJ databases">
        <title>Phylogenetic analysis of higher-level relationships within Hydroidolina (Cnidaria: Hydrozoa) using mitochondrial genome data and insight into their mitochondrial transcription.</title>
        <authorList>
            <person name="Kayal E."/>
            <person name="Bentlage B."/>
            <person name="Cartwright P."/>
            <person name="Yanagihara A."/>
            <person name="Lindsay D.J."/>
            <person name="Hopcroft R."/>
            <person name="Collins A.G."/>
        </authorList>
    </citation>
    <scope>NUCLEOTIDE SEQUENCE</scope>
</reference>
<keyword evidence="2" id="KW-0496">Mitochondrion</keyword>
<protein>
    <submittedName>
        <fullName evidence="2">ATP synthase F0 subunit 8</fullName>
    </submittedName>
</protein>
<keyword evidence="1" id="KW-0472">Membrane</keyword>
<organism evidence="2">
    <name type="scientific">Eudendrium capillare</name>
    <dbReference type="NCBI Taxonomy" id="308571"/>
    <lineage>
        <taxon>Eukaryota</taxon>
        <taxon>Metazoa</taxon>
        <taxon>Cnidaria</taxon>
        <taxon>Hydrozoa</taxon>
        <taxon>Hydroidolina</taxon>
        <taxon>Anthoathecata</taxon>
        <taxon>Filifera</taxon>
        <taxon>Eudendriidae</taxon>
        <taxon>Eudendrium</taxon>
    </lineage>
</organism>
<geneLocation type="mitochondrion" evidence="2"/>